<organism evidence="1 2">
    <name type="scientific">Microbispora rosea</name>
    <dbReference type="NCBI Taxonomy" id="58117"/>
    <lineage>
        <taxon>Bacteria</taxon>
        <taxon>Bacillati</taxon>
        <taxon>Actinomycetota</taxon>
        <taxon>Actinomycetes</taxon>
        <taxon>Streptosporangiales</taxon>
        <taxon>Streptosporangiaceae</taxon>
        <taxon>Microbispora</taxon>
    </lineage>
</organism>
<dbReference type="AlphaFoldDB" id="A0A1N7B3N2"/>
<evidence type="ECO:0000313" key="2">
    <source>
        <dbReference type="Proteomes" id="UP000186096"/>
    </source>
</evidence>
<reference evidence="2" key="1">
    <citation type="submission" date="2017-01" db="EMBL/GenBank/DDBJ databases">
        <authorList>
            <person name="Varghese N."/>
            <person name="Submissions S."/>
        </authorList>
    </citation>
    <scope>NUCLEOTIDE SEQUENCE [LARGE SCALE GENOMIC DNA]</scope>
    <source>
        <strain evidence="2">ATCC 12950</strain>
    </source>
</reference>
<name>A0A1N7B3N2_9ACTN</name>
<gene>
    <name evidence="1" type="ORF">SAMN05421833_109118</name>
</gene>
<proteinExistence type="predicted"/>
<sequence>MFRILPHVSKGRLGVRLLTSCLQTGLTIRAYGRDLGDRQPVSGREFPLLTALNGTAIMPSTCCGKSMHNLSLSL</sequence>
<accession>A0A1N7B3N2</accession>
<evidence type="ECO:0000313" key="1">
    <source>
        <dbReference type="EMBL" id="SIR45876.1"/>
    </source>
</evidence>
<dbReference type="Proteomes" id="UP000186096">
    <property type="component" value="Unassembled WGS sequence"/>
</dbReference>
<protein>
    <submittedName>
        <fullName evidence="1">Uncharacterized protein</fullName>
    </submittedName>
</protein>
<keyword evidence="2" id="KW-1185">Reference proteome</keyword>
<dbReference type="EMBL" id="FTNI01000009">
    <property type="protein sequence ID" value="SIR45876.1"/>
    <property type="molecule type" value="Genomic_DNA"/>
</dbReference>